<feature type="chain" id="PRO_5015778145" evidence="1">
    <location>
        <begin position="25"/>
        <end position="134"/>
    </location>
</feature>
<accession>A0A2S6H2Z9</accession>
<organism evidence="2 3">
    <name type="scientific">Methylobacter tundripaludum</name>
    <dbReference type="NCBI Taxonomy" id="173365"/>
    <lineage>
        <taxon>Bacteria</taxon>
        <taxon>Pseudomonadati</taxon>
        <taxon>Pseudomonadota</taxon>
        <taxon>Gammaproteobacteria</taxon>
        <taxon>Methylococcales</taxon>
        <taxon>Methylococcaceae</taxon>
        <taxon>Methylobacter</taxon>
    </lineage>
</organism>
<reference evidence="2 3" key="1">
    <citation type="submission" date="2018-02" db="EMBL/GenBank/DDBJ databases">
        <title>Subsurface microbial communities from deep shales in Ohio and West Virginia, USA.</title>
        <authorList>
            <person name="Wrighton K."/>
        </authorList>
    </citation>
    <scope>NUCLEOTIDE SEQUENCE [LARGE SCALE GENOMIC DNA]</scope>
    <source>
        <strain evidence="2 3">OWC-G53F</strain>
    </source>
</reference>
<evidence type="ECO:0000256" key="1">
    <source>
        <dbReference type="SAM" id="SignalP"/>
    </source>
</evidence>
<keyword evidence="1" id="KW-0732">Signal</keyword>
<keyword evidence="3" id="KW-1185">Reference proteome</keyword>
<dbReference type="AlphaFoldDB" id="A0A2S6H2Z9"/>
<name>A0A2S6H2Z9_9GAMM</name>
<dbReference type="OrthoDB" id="5568337at2"/>
<evidence type="ECO:0000313" key="2">
    <source>
        <dbReference type="EMBL" id="PPK71786.1"/>
    </source>
</evidence>
<dbReference type="RefSeq" id="WP_104423668.1">
    <property type="nucleotide sequence ID" value="NZ_PTIY01000006.1"/>
</dbReference>
<comment type="caution">
    <text evidence="2">The sequence shown here is derived from an EMBL/GenBank/DDBJ whole genome shotgun (WGS) entry which is preliminary data.</text>
</comment>
<gene>
    <name evidence="2" type="ORF">B0F88_106138</name>
</gene>
<dbReference type="Proteomes" id="UP000238071">
    <property type="component" value="Unassembled WGS sequence"/>
</dbReference>
<protein>
    <submittedName>
        <fullName evidence="2">Uncharacterized protein</fullName>
    </submittedName>
</protein>
<dbReference type="EMBL" id="PTIY01000006">
    <property type="protein sequence ID" value="PPK71786.1"/>
    <property type="molecule type" value="Genomic_DNA"/>
</dbReference>
<feature type="signal peptide" evidence="1">
    <location>
        <begin position="1"/>
        <end position="24"/>
    </location>
</feature>
<proteinExistence type="predicted"/>
<evidence type="ECO:0000313" key="3">
    <source>
        <dbReference type="Proteomes" id="UP000238071"/>
    </source>
</evidence>
<sequence length="134" mass="14976">MNVTKMFNPMLFIAATLFTGTVSAYESGLTEEICKKPQFRDFSLPVFQEPEKTEIPPESTFSFMVSPWAKPSTIKLTAKNQELEYTVESNSSFHRVKAKLPAAFNGQYVRLNVSAKAELGCSGQNGWLVKVTDK</sequence>